<proteinExistence type="predicted"/>
<keyword evidence="1" id="KW-0472">Membrane</keyword>
<evidence type="ECO:0000256" key="1">
    <source>
        <dbReference type="SAM" id="Phobius"/>
    </source>
</evidence>
<keyword evidence="3" id="KW-1185">Reference proteome</keyword>
<dbReference type="AlphaFoldDB" id="A0A0C1U5N5"/>
<evidence type="ECO:0000313" key="2">
    <source>
        <dbReference type="EMBL" id="KIE47043.1"/>
    </source>
</evidence>
<keyword evidence="1" id="KW-0812">Transmembrane</keyword>
<feature type="transmembrane region" description="Helical" evidence="1">
    <location>
        <begin position="6"/>
        <end position="23"/>
    </location>
</feature>
<sequence>MYITIFYILICIVFFFFGRRNYIKKAERLNNNISEFNDEILLRYNSLDGESKIKFKKSLNELELIYFNDILQNNFKYSNNINSIQSYILHLEDIMKKLKLIKGE</sequence>
<accession>A0A0C1U5N5</accession>
<dbReference type="EMBL" id="AYSO01000015">
    <property type="protein sequence ID" value="KIE47043.1"/>
    <property type="molecule type" value="Genomic_DNA"/>
</dbReference>
<dbReference type="RefSeq" id="WP_039632270.1">
    <property type="nucleotide sequence ID" value="NZ_AYSO01000015.1"/>
</dbReference>
<organism evidence="2 3">
    <name type="scientific">Clostridium argentinense CDC 2741</name>
    <dbReference type="NCBI Taxonomy" id="1418104"/>
    <lineage>
        <taxon>Bacteria</taxon>
        <taxon>Bacillati</taxon>
        <taxon>Bacillota</taxon>
        <taxon>Clostridia</taxon>
        <taxon>Eubacteriales</taxon>
        <taxon>Clostridiaceae</taxon>
        <taxon>Clostridium</taxon>
    </lineage>
</organism>
<reference evidence="2 3" key="1">
    <citation type="journal article" date="2015" name="Infect. Genet. Evol.">
        <title>Genomic sequences of six botulinum neurotoxin-producing strains representing three clostridial species illustrate the mobility and diversity of botulinum neurotoxin genes.</title>
        <authorList>
            <person name="Smith T.J."/>
            <person name="Hill K.K."/>
            <person name="Xie G."/>
            <person name="Foley B.T."/>
            <person name="Williamson C.H."/>
            <person name="Foster J.T."/>
            <person name="Johnson S.L."/>
            <person name="Chertkov O."/>
            <person name="Teshima H."/>
            <person name="Gibbons H.S."/>
            <person name="Johnsky L.A."/>
            <person name="Karavis M.A."/>
            <person name="Smith L.A."/>
        </authorList>
    </citation>
    <scope>NUCLEOTIDE SEQUENCE [LARGE SCALE GENOMIC DNA]</scope>
    <source>
        <strain evidence="2 3">CDC 2741</strain>
    </source>
</reference>
<dbReference type="Proteomes" id="UP000031366">
    <property type="component" value="Unassembled WGS sequence"/>
</dbReference>
<dbReference type="STRING" id="29341.RSJ17_13515"/>
<keyword evidence="1" id="KW-1133">Transmembrane helix</keyword>
<name>A0A0C1U5N5_9CLOT</name>
<gene>
    <name evidence="2" type="ORF">U732_1343</name>
</gene>
<comment type="caution">
    <text evidence="2">The sequence shown here is derived from an EMBL/GenBank/DDBJ whole genome shotgun (WGS) entry which is preliminary data.</text>
</comment>
<protein>
    <submittedName>
        <fullName evidence="2">Uncharacterized protein</fullName>
    </submittedName>
</protein>
<dbReference type="OrthoDB" id="1957197at2"/>
<evidence type="ECO:0000313" key="3">
    <source>
        <dbReference type="Proteomes" id="UP000031366"/>
    </source>
</evidence>